<evidence type="ECO:0000256" key="3">
    <source>
        <dbReference type="ARBA" id="ARBA00022630"/>
    </source>
</evidence>
<comment type="similarity">
    <text evidence="2 6">Belongs to the acyl-CoA dehydrogenase family.</text>
</comment>
<keyword evidence="5 6" id="KW-0560">Oxidoreductase</keyword>
<dbReference type="SUPFAM" id="SSF56645">
    <property type="entry name" value="Acyl-CoA dehydrogenase NM domain-like"/>
    <property type="match status" value="1"/>
</dbReference>
<dbReference type="PANTHER" id="PTHR43884">
    <property type="entry name" value="ACYL-COA DEHYDROGENASE"/>
    <property type="match status" value="1"/>
</dbReference>
<dbReference type="SUPFAM" id="SSF47203">
    <property type="entry name" value="Acyl-CoA dehydrogenase C-terminal domain-like"/>
    <property type="match status" value="1"/>
</dbReference>
<dbReference type="AlphaFoldDB" id="A0A8G2BFA1"/>
<dbReference type="InterPro" id="IPR013786">
    <property type="entry name" value="AcylCoA_DH/ox_N"/>
</dbReference>
<dbReference type="Gene3D" id="1.10.540.10">
    <property type="entry name" value="Acyl-CoA dehydrogenase/oxidase, N-terminal domain"/>
    <property type="match status" value="1"/>
</dbReference>
<dbReference type="InterPro" id="IPR006091">
    <property type="entry name" value="Acyl-CoA_Oxase/DH_mid-dom"/>
</dbReference>
<evidence type="ECO:0000259" key="9">
    <source>
        <dbReference type="Pfam" id="PF02771"/>
    </source>
</evidence>
<feature type="domain" description="Acyl-CoA dehydrogenase/oxidase C-terminal" evidence="7">
    <location>
        <begin position="239"/>
        <end position="372"/>
    </location>
</feature>
<dbReference type="Pfam" id="PF02771">
    <property type="entry name" value="Acyl-CoA_dh_N"/>
    <property type="match status" value="1"/>
</dbReference>
<accession>A0A8G2BFA1</accession>
<dbReference type="InterPro" id="IPR036250">
    <property type="entry name" value="AcylCo_DH-like_C"/>
</dbReference>
<keyword evidence="4 6" id="KW-0274">FAD</keyword>
<dbReference type="GO" id="GO:0003995">
    <property type="term" value="F:acyl-CoA dehydrogenase activity"/>
    <property type="evidence" value="ECO:0007669"/>
    <property type="project" value="TreeGrafter"/>
</dbReference>
<evidence type="ECO:0000313" key="10">
    <source>
        <dbReference type="EMBL" id="SDF04866.1"/>
    </source>
</evidence>
<protein>
    <submittedName>
        <fullName evidence="10">Acyl-CoA dehydrogenase</fullName>
    </submittedName>
</protein>
<dbReference type="InterPro" id="IPR009075">
    <property type="entry name" value="AcylCo_DH/oxidase_C"/>
</dbReference>
<dbReference type="Gene3D" id="2.40.110.10">
    <property type="entry name" value="Butyryl-CoA Dehydrogenase, subunit A, domain 2"/>
    <property type="match status" value="1"/>
</dbReference>
<dbReference type="GO" id="GO:0050660">
    <property type="term" value="F:flavin adenine dinucleotide binding"/>
    <property type="evidence" value="ECO:0007669"/>
    <property type="project" value="InterPro"/>
</dbReference>
<comment type="caution">
    <text evidence="10">The sequence shown here is derived from an EMBL/GenBank/DDBJ whole genome shotgun (WGS) entry which is preliminary data.</text>
</comment>
<organism evidence="10 11">
    <name type="scientific">Thalassobaculum litoreum DSM 18839</name>
    <dbReference type="NCBI Taxonomy" id="1123362"/>
    <lineage>
        <taxon>Bacteria</taxon>
        <taxon>Pseudomonadati</taxon>
        <taxon>Pseudomonadota</taxon>
        <taxon>Alphaproteobacteria</taxon>
        <taxon>Rhodospirillales</taxon>
        <taxon>Thalassobaculaceae</taxon>
        <taxon>Thalassobaculum</taxon>
    </lineage>
</organism>
<dbReference type="CDD" id="cd00567">
    <property type="entry name" value="ACAD"/>
    <property type="match status" value="1"/>
</dbReference>
<keyword evidence="11" id="KW-1185">Reference proteome</keyword>
<dbReference type="PANTHER" id="PTHR43884:SF20">
    <property type="entry name" value="ACYL-COA DEHYDROGENASE FADE28"/>
    <property type="match status" value="1"/>
</dbReference>
<evidence type="ECO:0000256" key="6">
    <source>
        <dbReference type="RuleBase" id="RU362125"/>
    </source>
</evidence>
<evidence type="ECO:0000313" key="11">
    <source>
        <dbReference type="Proteomes" id="UP000198615"/>
    </source>
</evidence>
<evidence type="ECO:0000259" key="7">
    <source>
        <dbReference type="Pfam" id="PF00441"/>
    </source>
</evidence>
<reference evidence="10 11" key="1">
    <citation type="submission" date="2016-10" db="EMBL/GenBank/DDBJ databases">
        <authorList>
            <person name="Varghese N."/>
            <person name="Submissions S."/>
        </authorList>
    </citation>
    <scope>NUCLEOTIDE SEQUENCE [LARGE SCALE GENOMIC DNA]</scope>
    <source>
        <strain evidence="10 11">DSM 18839</strain>
    </source>
</reference>
<dbReference type="Proteomes" id="UP000198615">
    <property type="component" value="Unassembled WGS sequence"/>
</dbReference>
<evidence type="ECO:0000256" key="1">
    <source>
        <dbReference type="ARBA" id="ARBA00001974"/>
    </source>
</evidence>
<keyword evidence="3 6" id="KW-0285">Flavoprotein</keyword>
<sequence>MSFTFTDDQRQLADSIERYLADKYGFEQRNRIRKGEGGWSRQVWKDFAELGWLAFPIAEEHGGLGGSTVDLALMMEAFGKALVVEPFIATIVLGAEIVARADPERAAEILPQVAAGERLLAFAHSEPNSRYDLPRVSTMATESDEGWILDGHKAVVLHGDCADTLIVSARTGGRDDERDGITLFLVPGDAEGLTKRTYPTIDGMRGADLEFDGVRVGLDAVLGEMGKALDIVEGVVDRASVALAAEGVGAMQATVDLTTEYLKTRTQFGKPLGSFQVLQHRAVDMLSETRFAHALCYRTAGLMDSVGGVERARAASMIKAEIGRAGKMVGEEAVQLHGGMGMTDEMAVGHYFKRLRLIDVTFGNAGHHLSRIVDMA</sequence>
<evidence type="ECO:0000256" key="5">
    <source>
        <dbReference type="ARBA" id="ARBA00023002"/>
    </source>
</evidence>
<dbReference type="InterPro" id="IPR037069">
    <property type="entry name" value="AcylCoA_DH/ox_N_sf"/>
</dbReference>
<dbReference type="EMBL" id="FNBW01000001">
    <property type="protein sequence ID" value="SDF04866.1"/>
    <property type="molecule type" value="Genomic_DNA"/>
</dbReference>
<dbReference type="RefSeq" id="WP_093147288.1">
    <property type="nucleotide sequence ID" value="NZ_FNBW01000001.1"/>
</dbReference>
<evidence type="ECO:0000259" key="8">
    <source>
        <dbReference type="Pfam" id="PF02770"/>
    </source>
</evidence>
<dbReference type="InterPro" id="IPR046373">
    <property type="entry name" value="Acyl-CoA_Oxase/DH_mid-dom_sf"/>
</dbReference>
<feature type="domain" description="Acyl-CoA dehydrogenase/oxidase N-terminal" evidence="9">
    <location>
        <begin position="6"/>
        <end position="117"/>
    </location>
</feature>
<dbReference type="OrthoDB" id="7328575at2"/>
<comment type="cofactor">
    <cofactor evidence="1 6">
        <name>FAD</name>
        <dbReference type="ChEBI" id="CHEBI:57692"/>
    </cofactor>
</comment>
<dbReference type="Gene3D" id="1.20.140.10">
    <property type="entry name" value="Butyryl-CoA Dehydrogenase, subunit A, domain 3"/>
    <property type="match status" value="1"/>
</dbReference>
<proteinExistence type="inferred from homology"/>
<evidence type="ECO:0000256" key="2">
    <source>
        <dbReference type="ARBA" id="ARBA00009347"/>
    </source>
</evidence>
<dbReference type="InterPro" id="IPR009100">
    <property type="entry name" value="AcylCoA_DH/oxidase_NM_dom_sf"/>
</dbReference>
<dbReference type="Pfam" id="PF02770">
    <property type="entry name" value="Acyl-CoA_dh_M"/>
    <property type="match status" value="1"/>
</dbReference>
<name>A0A8G2BFA1_9PROT</name>
<evidence type="ECO:0000256" key="4">
    <source>
        <dbReference type="ARBA" id="ARBA00022827"/>
    </source>
</evidence>
<dbReference type="Pfam" id="PF00441">
    <property type="entry name" value="Acyl-CoA_dh_1"/>
    <property type="match status" value="1"/>
</dbReference>
<feature type="domain" description="Acyl-CoA oxidase/dehydrogenase middle" evidence="8">
    <location>
        <begin position="121"/>
        <end position="212"/>
    </location>
</feature>
<gene>
    <name evidence="10" type="ORF">SAMN05660686_00031</name>
</gene>